<evidence type="ECO:0000313" key="10">
    <source>
        <dbReference type="Proteomes" id="UP000241436"/>
    </source>
</evidence>
<dbReference type="GO" id="GO:0003676">
    <property type="term" value="F:nucleic acid binding"/>
    <property type="evidence" value="ECO:0007669"/>
    <property type="project" value="InterPro"/>
</dbReference>
<dbReference type="Pfam" id="PF00152">
    <property type="entry name" value="tRNA-synt_2"/>
    <property type="match status" value="1"/>
</dbReference>
<feature type="binding site" evidence="7">
    <location>
        <begin position="541"/>
        <end position="544"/>
    </location>
    <ligand>
        <name>ATP</name>
        <dbReference type="ChEBI" id="CHEBI:30616"/>
    </ligand>
</feature>
<dbReference type="InterPro" id="IPR047089">
    <property type="entry name" value="Asp-tRNA-ligase_1_N"/>
</dbReference>
<evidence type="ECO:0000256" key="3">
    <source>
        <dbReference type="ARBA" id="ARBA00022741"/>
    </source>
</evidence>
<comment type="caution">
    <text evidence="9">The sequence shown here is derived from an EMBL/GenBank/DDBJ whole genome shotgun (WGS) entry which is preliminary data.</text>
</comment>
<proteinExistence type="inferred from homology"/>
<comment type="subcellular location">
    <subcellularLocation>
        <location evidence="7">Cytoplasm</location>
    </subcellularLocation>
</comment>
<feature type="binding site" evidence="7">
    <location>
        <position position="182"/>
    </location>
    <ligand>
        <name>L-aspartate</name>
        <dbReference type="ChEBI" id="CHEBI:29991"/>
    </ligand>
</feature>
<dbReference type="Pfam" id="PF01336">
    <property type="entry name" value="tRNA_anti-codon"/>
    <property type="match status" value="1"/>
</dbReference>
<evidence type="ECO:0000313" key="9">
    <source>
        <dbReference type="EMBL" id="PTL36948.1"/>
    </source>
</evidence>
<dbReference type="EMBL" id="NVQC01000009">
    <property type="protein sequence ID" value="PTL36948.1"/>
    <property type="molecule type" value="Genomic_DNA"/>
</dbReference>
<dbReference type="InterPro" id="IPR002312">
    <property type="entry name" value="Asp/Asn-tRNA-synth_IIb"/>
</dbReference>
<feature type="site" description="Important for tRNA non-discrimination" evidence="7">
    <location>
        <position position="38"/>
    </location>
</feature>
<dbReference type="InterPro" id="IPR029351">
    <property type="entry name" value="GAD_dom"/>
</dbReference>
<dbReference type="GO" id="GO:0050560">
    <property type="term" value="F:aspartate-tRNA(Asn) ligase activity"/>
    <property type="evidence" value="ECO:0007669"/>
    <property type="project" value="UniProtKB-EC"/>
</dbReference>
<reference evidence="9 10" key="1">
    <citation type="submission" date="2017-09" db="EMBL/GenBank/DDBJ databases">
        <title>Bloom of a denitrifying methanotroph, Candidatus Methylomirabilis limnetica, in a deep stratified lake.</title>
        <authorList>
            <person name="Graf J.S."/>
            <person name="Marchant H.K."/>
            <person name="Tienken D."/>
            <person name="Hach P.F."/>
            <person name="Brand A."/>
            <person name="Schubert C.J."/>
            <person name="Kuypers M.M."/>
            <person name="Milucka J."/>
        </authorList>
    </citation>
    <scope>NUCLEOTIDE SEQUENCE [LARGE SCALE GENOMIC DNA]</scope>
    <source>
        <strain evidence="9 10">Zug</strain>
    </source>
</reference>
<comment type="subunit">
    <text evidence="7">Homodimer.</text>
</comment>
<keyword evidence="2 7" id="KW-0436">Ligase</keyword>
<sequence length="598" mass="66171">MSASMGLLKRTEYCGLLGPQHVGEPVVLMGWVHRRRDHGGLIFIDLRDREGVAQTVFNPEFHPEAHEVAHRMRAEFVVAIRGRVQARPPGTVNTALPSGAIEVVVEEAQILNEAKPPVFPIEEQTDVAEETRLTYRYLDLRRPSMLRNLRLRHKVSQAIRGYLDRHGFVEVETPMLTRSTPEGARDYLVPSRLNPGEFYALPQSPQLFKQLLMVAGMDRYYQIVRCFRDEDLRADRQPEFTQIDMELSFVDREDVLEVTEGLVAALFEAAGKPSLPRPFPRLTYAEAIDRFGLDAPDTRFGMELADLTEMLRGVEAKAFAEPIAQGGAVKGMNVKGCGSFSRTQIDGLVECAKGFGAKGLAWFKVSADGIQSPLAKFLGPTILKRLAERLNGEAGDLLLLIADQPMTAAGALGRLRVKLGRELKLIDESALAVTWVIDFPLLEYNPEQGRWQAMHHPFTSPLDEDLPLLGDDPGKVRAKAYDLVVNGQELGGGSIRIHRRDVQSQMFAALGIGEDEARAKFGFLLEALEYGAPPHGGIAFGLDRIIALLAGATSIRDVIAFPKTQKAQDLMTKAPSSVDSRQLRDLKIKLDLDVKGSP</sequence>
<dbReference type="SUPFAM" id="SSF55681">
    <property type="entry name" value="Class II aaRS and biotin synthetases"/>
    <property type="match status" value="1"/>
</dbReference>
<dbReference type="HAMAP" id="MF_00044">
    <property type="entry name" value="Asp_tRNA_synth_type1"/>
    <property type="match status" value="1"/>
</dbReference>
<organism evidence="9 10">
    <name type="scientific">Candidatus Methylomirabilis limnetica</name>
    <dbReference type="NCBI Taxonomy" id="2033718"/>
    <lineage>
        <taxon>Bacteria</taxon>
        <taxon>Candidatus Methylomirabilota</taxon>
        <taxon>Candidatus Methylomirabilia</taxon>
        <taxon>Candidatus Methylomirabilales</taxon>
        <taxon>Candidatus Methylomirabilaceae</taxon>
        <taxon>Candidatus Methylomirabilis</taxon>
    </lineage>
</organism>
<dbReference type="InterPro" id="IPR045864">
    <property type="entry name" value="aa-tRNA-synth_II/BPL/LPL"/>
</dbReference>
<dbReference type="NCBIfam" id="TIGR00459">
    <property type="entry name" value="aspS_bact"/>
    <property type="match status" value="1"/>
</dbReference>
<gene>
    <name evidence="7" type="primary">aspS</name>
    <name evidence="9" type="ORF">CLG94_01365</name>
</gene>
<dbReference type="PANTHER" id="PTHR22594:SF5">
    <property type="entry name" value="ASPARTATE--TRNA LIGASE, MITOCHONDRIAL"/>
    <property type="match status" value="1"/>
</dbReference>
<dbReference type="InterPro" id="IPR012340">
    <property type="entry name" value="NA-bd_OB-fold"/>
</dbReference>
<feature type="binding site" evidence="7">
    <location>
        <position position="496"/>
    </location>
    <ligand>
        <name>L-aspartate</name>
        <dbReference type="ChEBI" id="CHEBI:29991"/>
    </ligand>
</feature>
<dbReference type="OrthoDB" id="9802326at2"/>
<dbReference type="InterPro" id="IPR004365">
    <property type="entry name" value="NA-bd_OB_tRNA"/>
</dbReference>
<comment type="catalytic activity">
    <reaction evidence="7">
        <text>tRNA(Asx) + L-aspartate + ATP = L-aspartyl-tRNA(Asx) + AMP + diphosphate</text>
        <dbReference type="Rhea" id="RHEA:18349"/>
        <dbReference type="Rhea" id="RHEA-COMP:9710"/>
        <dbReference type="Rhea" id="RHEA-COMP:9711"/>
        <dbReference type="ChEBI" id="CHEBI:29991"/>
        <dbReference type="ChEBI" id="CHEBI:30616"/>
        <dbReference type="ChEBI" id="CHEBI:33019"/>
        <dbReference type="ChEBI" id="CHEBI:78442"/>
        <dbReference type="ChEBI" id="CHEBI:78516"/>
        <dbReference type="ChEBI" id="CHEBI:456215"/>
        <dbReference type="EC" id="6.1.1.23"/>
    </reaction>
</comment>
<feature type="binding site" evidence="7">
    <location>
        <position position="455"/>
    </location>
    <ligand>
        <name>L-aspartate</name>
        <dbReference type="ChEBI" id="CHEBI:29991"/>
    </ligand>
</feature>
<name>A0A2T4U0V0_9BACT</name>
<dbReference type="GO" id="GO:0005737">
    <property type="term" value="C:cytoplasm"/>
    <property type="evidence" value="ECO:0007669"/>
    <property type="project" value="UniProtKB-SubCell"/>
</dbReference>
<dbReference type="CDD" id="cd00777">
    <property type="entry name" value="AspRS_core"/>
    <property type="match status" value="1"/>
</dbReference>
<evidence type="ECO:0000256" key="1">
    <source>
        <dbReference type="ARBA" id="ARBA00006303"/>
    </source>
</evidence>
<dbReference type="GO" id="GO:0005524">
    <property type="term" value="F:ATP binding"/>
    <property type="evidence" value="ECO:0007669"/>
    <property type="project" value="UniProtKB-UniRule"/>
</dbReference>
<keyword evidence="7" id="KW-0963">Cytoplasm</keyword>
<dbReference type="InterPro" id="IPR006195">
    <property type="entry name" value="aa-tRNA-synth_II"/>
</dbReference>
<dbReference type="SUPFAM" id="SSF55261">
    <property type="entry name" value="GAD domain-like"/>
    <property type="match status" value="1"/>
</dbReference>
<dbReference type="InterPro" id="IPR004364">
    <property type="entry name" value="Aa-tRNA-synt_II"/>
</dbReference>
<dbReference type="Gene3D" id="3.30.1360.30">
    <property type="entry name" value="GAD-like domain"/>
    <property type="match status" value="1"/>
</dbReference>
<keyword evidence="3 7" id="KW-0547">Nucleotide-binding</keyword>
<feature type="binding site" evidence="7">
    <location>
        <position position="237"/>
    </location>
    <ligand>
        <name>ATP</name>
        <dbReference type="ChEBI" id="CHEBI:30616"/>
    </ligand>
</feature>
<keyword evidence="6 7" id="KW-0030">Aminoacyl-tRNA synthetase</keyword>
<dbReference type="CDD" id="cd04317">
    <property type="entry name" value="EcAspRS_like_N"/>
    <property type="match status" value="1"/>
</dbReference>
<dbReference type="Gene3D" id="3.30.930.10">
    <property type="entry name" value="Bira Bifunctional Protein, Domain 2"/>
    <property type="match status" value="1"/>
</dbReference>
<evidence type="ECO:0000256" key="2">
    <source>
        <dbReference type="ARBA" id="ARBA00022598"/>
    </source>
</evidence>
<dbReference type="Proteomes" id="UP000241436">
    <property type="component" value="Unassembled WGS sequence"/>
</dbReference>
<dbReference type="PANTHER" id="PTHR22594">
    <property type="entry name" value="ASPARTYL/LYSYL-TRNA SYNTHETASE"/>
    <property type="match status" value="1"/>
</dbReference>
<dbReference type="AlphaFoldDB" id="A0A2T4U0V0"/>
<dbReference type="Pfam" id="PF02938">
    <property type="entry name" value="GAD"/>
    <property type="match status" value="1"/>
</dbReference>
<feature type="region of interest" description="Aspartate" evidence="7">
    <location>
        <begin position="206"/>
        <end position="209"/>
    </location>
</feature>
<dbReference type="NCBIfam" id="NF001750">
    <property type="entry name" value="PRK00476.1"/>
    <property type="match status" value="1"/>
</dbReference>
<dbReference type="InterPro" id="IPR004524">
    <property type="entry name" value="Asp-tRNA-ligase_1"/>
</dbReference>
<dbReference type="InterPro" id="IPR004115">
    <property type="entry name" value="GAD-like_sf"/>
</dbReference>
<protein>
    <recommendedName>
        <fullName evidence="7">Aspartate--tRNA(Asp/Asn) ligase</fullName>
        <ecNumber evidence="7">6.1.1.23</ecNumber>
    </recommendedName>
    <alternativeName>
        <fullName evidence="7">Aspartyl-tRNA synthetase</fullName>
        <shortName evidence="7">AspRS</shortName>
    </alternativeName>
    <alternativeName>
        <fullName evidence="7">Non-discriminating aspartyl-tRNA synthetase</fullName>
        <shortName evidence="7">ND-AspRS</shortName>
    </alternativeName>
</protein>
<feature type="binding site" evidence="7">
    <location>
        <begin position="228"/>
        <end position="230"/>
    </location>
    <ligand>
        <name>ATP</name>
        <dbReference type="ChEBI" id="CHEBI:30616"/>
    </ligand>
</feature>
<evidence type="ECO:0000259" key="8">
    <source>
        <dbReference type="PROSITE" id="PS50862"/>
    </source>
</evidence>
<comment type="function">
    <text evidence="7">Aspartyl-tRNA synthetase with relaxed tRNA specificity since it is able to aspartylate not only its cognate tRNA(Asp) but also tRNA(Asn). Reaction proceeds in two steps: L-aspartate is first activated by ATP to form Asp-AMP and then transferred to the acceptor end of tRNA(Asp/Asn).</text>
</comment>
<dbReference type="EC" id="6.1.1.23" evidence="7"/>
<dbReference type="PROSITE" id="PS50862">
    <property type="entry name" value="AA_TRNA_LIGASE_II"/>
    <property type="match status" value="1"/>
</dbReference>
<dbReference type="InterPro" id="IPR047090">
    <property type="entry name" value="AspRS_core"/>
</dbReference>
<evidence type="ECO:0000256" key="7">
    <source>
        <dbReference type="HAMAP-Rule" id="MF_00044"/>
    </source>
</evidence>
<evidence type="ECO:0000256" key="5">
    <source>
        <dbReference type="ARBA" id="ARBA00022917"/>
    </source>
</evidence>
<feature type="domain" description="Aminoacyl-transfer RNA synthetases class-II family profile" evidence="8">
    <location>
        <begin position="149"/>
        <end position="575"/>
    </location>
</feature>
<accession>A0A2T4U0V0</accession>
<keyword evidence="10" id="KW-1185">Reference proteome</keyword>
<keyword evidence="4 7" id="KW-0067">ATP-binding</keyword>
<dbReference type="GO" id="GO:0004815">
    <property type="term" value="F:aspartate-tRNA ligase activity"/>
    <property type="evidence" value="ECO:0007669"/>
    <property type="project" value="UniProtKB-UniRule"/>
</dbReference>
<dbReference type="Gene3D" id="2.40.50.140">
    <property type="entry name" value="Nucleic acid-binding proteins"/>
    <property type="match status" value="1"/>
</dbReference>
<comment type="similarity">
    <text evidence="1 7">Belongs to the class-II aminoacyl-tRNA synthetase family. Type 1 subfamily.</text>
</comment>
<keyword evidence="5 7" id="KW-0648">Protein biosynthesis</keyword>
<feature type="binding site" evidence="7">
    <location>
        <position position="489"/>
    </location>
    <ligand>
        <name>ATP</name>
        <dbReference type="ChEBI" id="CHEBI:30616"/>
    </ligand>
</feature>
<reference evidence="10" key="2">
    <citation type="journal article" date="2018" name="Environ. Microbiol.">
        <title>Bloom of a denitrifying methanotroph, 'Candidatus Methylomirabilis limnetica', in a deep stratified lake.</title>
        <authorList>
            <person name="Graf J.S."/>
            <person name="Mayr M.J."/>
            <person name="Marchant H.K."/>
            <person name="Tienken D."/>
            <person name="Hach P.F."/>
            <person name="Brand A."/>
            <person name="Schubert C.J."/>
            <person name="Kuypers M.M."/>
            <person name="Milucka J."/>
        </authorList>
    </citation>
    <scope>NUCLEOTIDE SEQUENCE [LARGE SCALE GENOMIC DNA]</scope>
    <source>
        <strain evidence="10">Zug</strain>
    </source>
</reference>
<evidence type="ECO:0000256" key="4">
    <source>
        <dbReference type="ARBA" id="ARBA00022840"/>
    </source>
</evidence>
<dbReference type="PRINTS" id="PR01042">
    <property type="entry name" value="TRNASYNTHASP"/>
</dbReference>
<evidence type="ECO:0000256" key="6">
    <source>
        <dbReference type="ARBA" id="ARBA00023146"/>
    </source>
</evidence>
<dbReference type="SUPFAM" id="SSF50249">
    <property type="entry name" value="Nucleic acid-binding proteins"/>
    <property type="match status" value="1"/>
</dbReference>
<dbReference type="GO" id="GO:0006422">
    <property type="term" value="P:aspartyl-tRNA aminoacylation"/>
    <property type="evidence" value="ECO:0007669"/>
    <property type="project" value="UniProtKB-UniRule"/>
</dbReference>
<feature type="binding site" evidence="7">
    <location>
        <position position="228"/>
    </location>
    <ligand>
        <name>L-aspartate</name>
        <dbReference type="ChEBI" id="CHEBI:29991"/>
    </ligand>
</feature>
<feature type="site" description="Important for tRNA non-discrimination" evidence="7">
    <location>
        <position position="90"/>
    </location>
</feature>